<dbReference type="Pfam" id="PF06296">
    <property type="entry name" value="RelE"/>
    <property type="match status" value="1"/>
</dbReference>
<accession>A0A9X1IIY2</accession>
<name>A0A9X1IIY2_9PROT</name>
<dbReference type="EMBL" id="JAJAQI010000109">
    <property type="protein sequence ID" value="MCB4825499.1"/>
    <property type="molecule type" value="Genomic_DNA"/>
</dbReference>
<reference evidence="1" key="1">
    <citation type="submission" date="2021-10" db="EMBL/GenBank/DDBJ databases">
        <title>Roseicella aerolatum sp. nov., isolated from aerosols of e-waste dismantling site.</title>
        <authorList>
            <person name="Qin T."/>
        </authorList>
    </citation>
    <scope>NUCLEOTIDE SEQUENCE</scope>
    <source>
        <strain evidence="1">GB24</strain>
    </source>
</reference>
<evidence type="ECO:0000313" key="1">
    <source>
        <dbReference type="EMBL" id="MCB4825499.1"/>
    </source>
</evidence>
<dbReference type="InterPro" id="IPR009387">
    <property type="entry name" value="HigB-2"/>
</dbReference>
<protein>
    <submittedName>
        <fullName evidence="1">Type II toxin-antitoxin system RelE/ParE family toxin</fullName>
    </submittedName>
</protein>
<dbReference type="PIRSF" id="PIRSF018634">
    <property type="entry name" value="UCP018634"/>
    <property type="match status" value="1"/>
</dbReference>
<gene>
    <name evidence="1" type="ORF">LHA35_27730</name>
</gene>
<dbReference type="AlphaFoldDB" id="A0A9X1IIY2"/>
<sequence length="128" mass="13983">MALRLLKNKGFARFARKEGLTDQALCEAAKEVEDGLVDARLGGFLLKKRVAKGSSGKSGGFRTIVAHRQGQRLIFLFGFGKGERDNIDEKEKLALLKLGEEYMGLSRKDLSGLIASGVLVEVKCDAQK</sequence>
<organism evidence="1 2">
    <name type="scientific">Roseicella aerolata</name>
    <dbReference type="NCBI Taxonomy" id="2883479"/>
    <lineage>
        <taxon>Bacteria</taxon>
        <taxon>Pseudomonadati</taxon>
        <taxon>Pseudomonadota</taxon>
        <taxon>Alphaproteobacteria</taxon>
        <taxon>Acetobacterales</taxon>
        <taxon>Roseomonadaceae</taxon>
        <taxon>Roseicella</taxon>
    </lineage>
</organism>
<proteinExistence type="predicted"/>
<evidence type="ECO:0000313" key="2">
    <source>
        <dbReference type="Proteomes" id="UP001139311"/>
    </source>
</evidence>
<keyword evidence="2" id="KW-1185">Reference proteome</keyword>
<comment type="caution">
    <text evidence="1">The sequence shown here is derived from an EMBL/GenBank/DDBJ whole genome shotgun (WGS) entry which is preliminary data.</text>
</comment>
<dbReference type="Proteomes" id="UP001139311">
    <property type="component" value="Unassembled WGS sequence"/>
</dbReference>
<dbReference type="RefSeq" id="WP_226614467.1">
    <property type="nucleotide sequence ID" value="NZ_JAJAQI010000109.1"/>
</dbReference>